<evidence type="ECO:0000313" key="11">
    <source>
        <dbReference type="EMBL" id="PFH55926.1"/>
    </source>
</evidence>
<evidence type="ECO:0000256" key="8">
    <source>
        <dbReference type="PROSITE-ProRule" id="PRU01215"/>
    </source>
</evidence>
<evidence type="ECO:0000256" key="1">
    <source>
        <dbReference type="ARBA" id="ARBA00002343"/>
    </source>
</evidence>
<dbReference type="SMART" id="SM00668">
    <property type="entry name" value="CTLH"/>
    <property type="match status" value="1"/>
</dbReference>
<reference evidence="11 12" key="2">
    <citation type="journal article" date="2017" name="Sci. Rep.">
        <title>Ant-infecting Ophiocordyceps genomes reveal a high diversity of potential behavioral manipulation genes and a possible major role for enterotoxins.</title>
        <authorList>
            <person name="de Bekker C."/>
            <person name="Ohm R.A."/>
            <person name="Evans H.C."/>
            <person name="Brachmann A."/>
            <person name="Hughes D.P."/>
        </authorList>
    </citation>
    <scope>NUCLEOTIDE SEQUENCE [LARGE SCALE GENOMIC DNA]</scope>
    <source>
        <strain evidence="11 12">SC16a</strain>
    </source>
</reference>
<dbReference type="GO" id="GO:0008270">
    <property type="term" value="F:zinc ion binding"/>
    <property type="evidence" value="ECO:0007669"/>
    <property type="project" value="UniProtKB-KW"/>
</dbReference>
<dbReference type="InterPro" id="IPR006594">
    <property type="entry name" value="LisH"/>
</dbReference>
<dbReference type="GO" id="GO:0034657">
    <property type="term" value="C:GID complex"/>
    <property type="evidence" value="ECO:0007669"/>
    <property type="project" value="TreeGrafter"/>
</dbReference>
<evidence type="ECO:0008006" key="13">
    <source>
        <dbReference type="Google" id="ProtNLM"/>
    </source>
</evidence>
<dbReference type="PANTHER" id="PTHR12170">
    <property type="entry name" value="MACROPHAGE ERYTHROBLAST ATTACHER-RELATED"/>
    <property type="match status" value="1"/>
</dbReference>
<dbReference type="PROSITE" id="PS50897">
    <property type="entry name" value="CTLH"/>
    <property type="match status" value="1"/>
</dbReference>
<comment type="function">
    <text evidence="1">Involved in the proteasome-dependent degradation of fructose-1,6-bisphosphatase.</text>
</comment>
<evidence type="ECO:0000256" key="6">
    <source>
        <dbReference type="ARBA" id="ARBA00022771"/>
    </source>
</evidence>
<keyword evidence="4" id="KW-0963">Cytoplasm</keyword>
<keyword evidence="5" id="KW-0479">Metal-binding</keyword>
<accession>A0A2A9P4Z9</accession>
<comment type="subcellular location">
    <subcellularLocation>
        <location evidence="2">Cytoplasm</location>
    </subcellularLocation>
</comment>
<dbReference type="PROSITE" id="PS51867">
    <property type="entry name" value="ZF_RING_GID"/>
    <property type="match status" value="1"/>
</dbReference>
<evidence type="ECO:0000256" key="4">
    <source>
        <dbReference type="ARBA" id="ARBA00022490"/>
    </source>
</evidence>
<proteinExistence type="inferred from homology"/>
<reference evidence="11 12" key="1">
    <citation type="journal article" date="2015" name="BMC Genomics">
        <title>Gene expression during zombie ant biting behavior reflects the complexity underlying fungal parasitic behavioral manipulation.</title>
        <authorList>
            <person name="de Bekker C."/>
            <person name="Ohm R.A."/>
            <person name="Loreto R.G."/>
            <person name="Sebastian A."/>
            <person name="Albert I."/>
            <person name="Merrow M."/>
            <person name="Brachmann A."/>
            <person name="Hughes D.P."/>
        </authorList>
    </citation>
    <scope>NUCLEOTIDE SEQUENCE [LARGE SCALE GENOMIC DNA]</scope>
    <source>
        <strain evidence="11 12">SC16a</strain>
    </source>
</reference>
<evidence type="ECO:0000259" key="9">
    <source>
        <dbReference type="PROSITE" id="PS50897"/>
    </source>
</evidence>
<dbReference type="Pfam" id="PF10607">
    <property type="entry name" value="CTLH"/>
    <property type="match status" value="1"/>
</dbReference>
<dbReference type="InterPro" id="IPR006595">
    <property type="entry name" value="CTLH_C"/>
</dbReference>
<dbReference type="AlphaFoldDB" id="A0A2A9P4Z9"/>
<protein>
    <recommendedName>
        <fullName evidence="13">Protein FYV10</fullName>
    </recommendedName>
</protein>
<dbReference type="GO" id="GO:0043161">
    <property type="term" value="P:proteasome-mediated ubiquitin-dependent protein catabolic process"/>
    <property type="evidence" value="ECO:0007669"/>
    <property type="project" value="InterPro"/>
</dbReference>
<dbReference type="PANTHER" id="PTHR12170:SF2">
    <property type="entry name" value="E3 UBIQUITIN-PROTEIN TRANSFERASE MAEA"/>
    <property type="match status" value="1"/>
</dbReference>
<dbReference type="InterPro" id="IPR024964">
    <property type="entry name" value="CTLH/CRA"/>
</dbReference>
<evidence type="ECO:0000256" key="7">
    <source>
        <dbReference type="ARBA" id="ARBA00022833"/>
    </source>
</evidence>
<dbReference type="OrthoDB" id="1933455at2759"/>
<dbReference type="InterPro" id="IPR045098">
    <property type="entry name" value="Fyv10_fam"/>
</dbReference>
<evidence type="ECO:0000256" key="5">
    <source>
        <dbReference type="ARBA" id="ARBA00022723"/>
    </source>
</evidence>
<sequence length="463" mass="51775">MAHPSTLSTPLNHRGSGLADSALLICIGIGNEAQLLTSIVNLIANCRLPPRLPPARSMADLEHAALKQNEHLLLDQPLLRLPNELLRKNFRSAHFTIEKDTSSLKTLLKESATAAVSGRASQQDVLKNMDAIISRMRGVKRKLTTYAEQESRLHMQMAARISHLDELYSINTVEDVKYEAWSRRRLDRLLADYLLRRGFIQSATDLATERGIQDLVDVETFVNMSRIREALLHGSVNDALVWCTENKKELRKMEQGQSKLEFMLRYQQYIELIRTQSQPKLMEAIAHAKKHLIPYANVYGKEVQQACGLLAYPPNSQVSSAYADLYKPSRWVELADLFTKAHNSLLSIPTVPLLHVALSSGLSALKTPACHSSNKGEGTSILGHGVCPICSTELNALSRYLPYAHHTKSHVEYDLMLLPNGRVCGTQRLKEQAKKAGLSADLVKDPRTGETYPLKDLKKVYIS</sequence>
<comment type="caution">
    <text evidence="11">The sequence shown here is derived from an EMBL/GenBank/DDBJ whole genome shotgun (WGS) entry which is preliminary data.</text>
</comment>
<dbReference type="PROSITE" id="PS50896">
    <property type="entry name" value="LISH"/>
    <property type="match status" value="1"/>
</dbReference>
<name>A0A2A9P4Z9_OPHUN</name>
<dbReference type="SMART" id="SM00757">
    <property type="entry name" value="CRA"/>
    <property type="match status" value="1"/>
</dbReference>
<dbReference type="GO" id="GO:0061630">
    <property type="term" value="F:ubiquitin protein ligase activity"/>
    <property type="evidence" value="ECO:0007669"/>
    <property type="project" value="InterPro"/>
</dbReference>
<feature type="zinc finger region" description="RING-Gid-type" evidence="8">
    <location>
        <begin position="387"/>
        <end position="448"/>
    </location>
</feature>
<dbReference type="InterPro" id="IPR044063">
    <property type="entry name" value="ZF_RING_GID"/>
</dbReference>
<evidence type="ECO:0000313" key="12">
    <source>
        <dbReference type="Proteomes" id="UP000037136"/>
    </source>
</evidence>
<comment type="similarity">
    <text evidence="3">Belongs to the FYV10 family.</text>
</comment>
<keyword evidence="12" id="KW-1185">Reference proteome</keyword>
<dbReference type="Proteomes" id="UP000037136">
    <property type="component" value="Unassembled WGS sequence"/>
</dbReference>
<organism evidence="11 12">
    <name type="scientific">Ophiocordyceps unilateralis</name>
    <name type="common">Zombie-ant fungus</name>
    <name type="synonym">Torrubia unilateralis</name>
    <dbReference type="NCBI Taxonomy" id="268505"/>
    <lineage>
        <taxon>Eukaryota</taxon>
        <taxon>Fungi</taxon>
        <taxon>Dikarya</taxon>
        <taxon>Ascomycota</taxon>
        <taxon>Pezizomycotina</taxon>
        <taxon>Sordariomycetes</taxon>
        <taxon>Hypocreomycetidae</taxon>
        <taxon>Hypocreales</taxon>
        <taxon>Ophiocordycipitaceae</taxon>
        <taxon>Ophiocordyceps</taxon>
    </lineage>
</organism>
<evidence type="ECO:0000256" key="2">
    <source>
        <dbReference type="ARBA" id="ARBA00004496"/>
    </source>
</evidence>
<feature type="domain" description="RING-Gid-type" evidence="10">
    <location>
        <begin position="387"/>
        <end position="448"/>
    </location>
</feature>
<dbReference type="InterPro" id="IPR013144">
    <property type="entry name" value="CRA_dom"/>
</dbReference>
<evidence type="ECO:0000256" key="3">
    <source>
        <dbReference type="ARBA" id="ARBA00010615"/>
    </source>
</evidence>
<keyword evidence="6 8" id="KW-0863">Zinc-finger</keyword>
<feature type="domain" description="CTLH" evidence="9">
    <location>
        <begin position="220"/>
        <end position="280"/>
    </location>
</feature>
<keyword evidence="7" id="KW-0862">Zinc</keyword>
<dbReference type="EMBL" id="LAZP02000714">
    <property type="protein sequence ID" value="PFH55926.1"/>
    <property type="molecule type" value="Genomic_DNA"/>
</dbReference>
<evidence type="ECO:0000259" key="10">
    <source>
        <dbReference type="PROSITE" id="PS51867"/>
    </source>
</evidence>
<dbReference type="GO" id="GO:0005634">
    <property type="term" value="C:nucleus"/>
    <property type="evidence" value="ECO:0007669"/>
    <property type="project" value="TreeGrafter"/>
</dbReference>
<dbReference type="STRING" id="268505.A0A2A9P4Z9"/>
<gene>
    <name evidence="11" type="ORF">XA68_17378</name>
</gene>
<dbReference type="GO" id="GO:0005737">
    <property type="term" value="C:cytoplasm"/>
    <property type="evidence" value="ECO:0007669"/>
    <property type="project" value="UniProtKB-SubCell"/>
</dbReference>